<dbReference type="EMBL" id="JAUHHV010000005">
    <property type="protein sequence ID" value="KAK1423608.1"/>
    <property type="molecule type" value="Genomic_DNA"/>
</dbReference>
<evidence type="ECO:0000256" key="14">
    <source>
        <dbReference type="SAM" id="MobiDB-lite"/>
    </source>
</evidence>
<keyword evidence="7" id="KW-0378">Hydrolase</keyword>
<dbReference type="GO" id="GO:0009650">
    <property type="term" value="P:UV protection"/>
    <property type="evidence" value="ECO:0007669"/>
    <property type="project" value="UniProtKB-ARBA"/>
</dbReference>
<dbReference type="InterPro" id="IPR006086">
    <property type="entry name" value="XPG-I_dom"/>
</dbReference>
<dbReference type="CDD" id="cd09869">
    <property type="entry name" value="PIN_GEN1"/>
    <property type="match status" value="1"/>
</dbReference>
<dbReference type="FunFam" id="3.40.50.1010:FF:000030">
    <property type="entry name" value="flap endonuclease GEN-like 2"/>
    <property type="match status" value="1"/>
</dbReference>
<dbReference type="SMART" id="SM00484">
    <property type="entry name" value="XPGI"/>
    <property type="match status" value="1"/>
</dbReference>
<gene>
    <name evidence="17" type="ORF">QVD17_18913</name>
</gene>
<evidence type="ECO:0000256" key="10">
    <source>
        <dbReference type="ARBA" id="ARBA00023242"/>
    </source>
</evidence>
<dbReference type="Pfam" id="PF25386">
    <property type="entry name" value="Chromo_SEND1"/>
    <property type="match status" value="1"/>
</dbReference>
<keyword evidence="8" id="KW-0460">Magnesium</keyword>
<reference evidence="17" key="1">
    <citation type="journal article" date="2023" name="bioRxiv">
        <title>Improved chromosome-level genome assembly for marigold (Tagetes erecta).</title>
        <authorList>
            <person name="Jiang F."/>
            <person name="Yuan L."/>
            <person name="Wang S."/>
            <person name="Wang H."/>
            <person name="Xu D."/>
            <person name="Wang A."/>
            <person name="Fan W."/>
        </authorList>
    </citation>
    <scope>NUCLEOTIDE SEQUENCE</scope>
    <source>
        <strain evidence="17">WSJ</strain>
        <tissue evidence="17">Leaf</tissue>
    </source>
</reference>
<evidence type="ECO:0000256" key="4">
    <source>
        <dbReference type="ARBA" id="ARBA00022723"/>
    </source>
</evidence>
<keyword evidence="5" id="KW-0255">Endonuclease</keyword>
<comment type="similarity">
    <text evidence="11">Belongs to the XPG/RAD2 endonuclease family. GEN subfamily.</text>
</comment>
<evidence type="ECO:0000256" key="9">
    <source>
        <dbReference type="ARBA" id="ARBA00023204"/>
    </source>
</evidence>
<dbReference type="PRINTS" id="PR00853">
    <property type="entry name" value="XPGRADSUPER"/>
</dbReference>
<dbReference type="FunFam" id="1.10.150.20:FF:000030">
    <property type="entry name" value="Flap endonuclease GEN-like 1"/>
    <property type="match status" value="1"/>
</dbReference>
<keyword evidence="10" id="KW-0539">Nucleus</keyword>
<dbReference type="GO" id="GO:0017108">
    <property type="term" value="F:5'-flap endonuclease activity"/>
    <property type="evidence" value="ECO:0007669"/>
    <property type="project" value="TreeGrafter"/>
</dbReference>
<dbReference type="InterPro" id="IPR008918">
    <property type="entry name" value="HhH2"/>
</dbReference>
<proteinExistence type="inferred from homology"/>
<protein>
    <recommendedName>
        <fullName evidence="12">Single-strand DNA endonuclease 1</fullName>
    </recommendedName>
    <alternativeName>
        <fullName evidence="13">Flap endonuclease GEN-like 2</fullName>
    </alternativeName>
</protein>
<keyword evidence="9" id="KW-0234">DNA repair</keyword>
<dbReference type="InterPro" id="IPR036279">
    <property type="entry name" value="5-3_exonuclease_C_sf"/>
</dbReference>
<accession>A0AAD8KLD4</accession>
<dbReference type="PANTHER" id="PTHR11081:SF54">
    <property type="entry name" value="SINGLE-STRAND DNA ENDONUCLEASE 1"/>
    <property type="match status" value="1"/>
</dbReference>
<dbReference type="SUPFAM" id="SSF54160">
    <property type="entry name" value="Chromo domain-like"/>
    <property type="match status" value="1"/>
</dbReference>
<feature type="region of interest" description="Disordered" evidence="14">
    <location>
        <begin position="428"/>
        <end position="447"/>
    </location>
</feature>
<comment type="subcellular location">
    <subcellularLocation>
        <location evidence="2">Nucleus</location>
    </subcellularLocation>
</comment>
<evidence type="ECO:0000256" key="2">
    <source>
        <dbReference type="ARBA" id="ARBA00004123"/>
    </source>
</evidence>
<dbReference type="Gene3D" id="3.40.50.1010">
    <property type="entry name" value="5'-nuclease"/>
    <property type="match status" value="1"/>
</dbReference>
<evidence type="ECO:0000256" key="5">
    <source>
        <dbReference type="ARBA" id="ARBA00022759"/>
    </source>
</evidence>
<organism evidence="17 18">
    <name type="scientific">Tagetes erecta</name>
    <name type="common">African marigold</name>
    <dbReference type="NCBI Taxonomy" id="13708"/>
    <lineage>
        <taxon>Eukaryota</taxon>
        <taxon>Viridiplantae</taxon>
        <taxon>Streptophyta</taxon>
        <taxon>Embryophyta</taxon>
        <taxon>Tracheophyta</taxon>
        <taxon>Spermatophyta</taxon>
        <taxon>Magnoliopsida</taxon>
        <taxon>eudicotyledons</taxon>
        <taxon>Gunneridae</taxon>
        <taxon>Pentapetalae</taxon>
        <taxon>asterids</taxon>
        <taxon>campanulids</taxon>
        <taxon>Asterales</taxon>
        <taxon>Asteraceae</taxon>
        <taxon>Asteroideae</taxon>
        <taxon>Heliantheae alliance</taxon>
        <taxon>Tageteae</taxon>
        <taxon>Tagetes</taxon>
    </lineage>
</organism>
<dbReference type="Pfam" id="PF00752">
    <property type="entry name" value="XPG_N"/>
    <property type="match status" value="1"/>
</dbReference>
<feature type="domain" description="XPG N-terminal" evidence="16">
    <location>
        <begin position="1"/>
        <end position="97"/>
    </location>
</feature>
<dbReference type="InterPro" id="IPR057340">
    <property type="entry name" value="Chromo_SEND1"/>
</dbReference>
<keyword evidence="18" id="KW-1185">Reference proteome</keyword>
<name>A0AAD8KLD4_TARER</name>
<evidence type="ECO:0000256" key="11">
    <source>
        <dbReference type="ARBA" id="ARBA00038112"/>
    </source>
</evidence>
<feature type="domain" description="XPG-I" evidence="15">
    <location>
        <begin position="129"/>
        <end position="199"/>
    </location>
</feature>
<comment type="cofactor">
    <cofactor evidence="1">
        <name>Mg(2+)</name>
        <dbReference type="ChEBI" id="CHEBI:18420"/>
    </cofactor>
</comment>
<sequence>MGVKNLWEILESCKKTLPLHHLQNKRVCVDLSCWLVQLHNVNKSHCSVKDKLYLKGLFHRIRALIALNCSLIFVSDGSIPGIKVSTYRRRLHLGEGNHDKSSSDKNIPLQRNMGSEFSCMIKEAKILGLTLGVPCLDGIEEGEAQCALLDAESLCDGCFSSDSDIFLFGARTVYRDICLGEGGYVVCYEMDDIEKKLGFGRNSLIALAVLLGCDYSPGVRGIGPDLACQIVRSFGESAVLQRLASDELLLRKKANGSKKQNKVSSFNNKENIPPHVSNKTNLPSNHQFLQVMDAYLKPKCHSADSQMVQRVLCIHPFQRTRLLQTCHRFFEWPPEKTDEYILPKIAERDLRRFANLRCTSSHLGVRLPLDKMPVKCPVSGIIKRRKAQGKECFEVSWEDIDGLSTSIVPGDLVHSACPEKIVEFDQKVAEKKQPKPRKPRLKKDTNKSVTEVEARLQELMLEIEEGTCSFGQNYRLIDEPMVNTKSKNEEVNMTQNRSCDIEKDVGRCFSGQNYQLIDEPLVNTRSNIEEVNVAENRSCDIDTEISRCSSGQNYRLIDETLVNRRSYIEEVNKTENRSCGIEKEVGRCFSSQHYRLINEPLVNTRSNMDEVRVTKNRSCDTEAGVVNLSTPLVTKSNRNDKTQIVDLVSPFSVVCSSKTLAVDVIDLSESETEVSPEHAKKARELRLFVAKIRDDSS</sequence>
<dbReference type="SUPFAM" id="SSF47807">
    <property type="entry name" value="5' to 3' exonuclease, C-terminal subdomain"/>
    <property type="match status" value="1"/>
</dbReference>
<evidence type="ECO:0000259" key="16">
    <source>
        <dbReference type="SMART" id="SM00485"/>
    </source>
</evidence>
<dbReference type="SMART" id="SM00279">
    <property type="entry name" value="HhH2"/>
    <property type="match status" value="1"/>
</dbReference>
<dbReference type="SUPFAM" id="SSF88723">
    <property type="entry name" value="PIN domain-like"/>
    <property type="match status" value="1"/>
</dbReference>
<dbReference type="Gene3D" id="1.10.150.20">
    <property type="entry name" value="5' to 3' exonuclease, C-terminal subdomain"/>
    <property type="match status" value="1"/>
</dbReference>
<dbReference type="Proteomes" id="UP001229421">
    <property type="component" value="Unassembled WGS sequence"/>
</dbReference>
<dbReference type="SMART" id="SM00485">
    <property type="entry name" value="XPGN"/>
    <property type="match status" value="1"/>
</dbReference>
<evidence type="ECO:0000256" key="12">
    <source>
        <dbReference type="ARBA" id="ARBA00072248"/>
    </source>
</evidence>
<dbReference type="GO" id="GO:0046872">
    <property type="term" value="F:metal ion binding"/>
    <property type="evidence" value="ECO:0007669"/>
    <property type="project" value="UniProtKB-KW"/>
</dbReference>
<keyword evidence="4" id="KW-0479">Metal-binding</keyword>
<dbReference type="InterPro" id="IPR029060">
    <property type="entry name" value="PIN-like_dom_sf"/>
</dbReference>
<dbReference type="InterPro" id="IPR006084">
    <property type="entry name" value="XPG/Rad2"/>
</dbReference>
<evidence type="ECO:0000313" key="18">
    <source>
        <dbReference type="Proteomes" id="UP001229421"/>
    </source>
</evidence>
<evidence type="ECO:0000256" key="13">
    <source>
        <dbReference type="ARBA" id="ARBA00078231"/>
    </source>
</evidence>
<evidence type="ECO:0000256" key="6">
    <source>
        <dbReference type="ARBA" id="ARBA00022763"/>
    </source>
</evidence>
<evidence type="ECO:0000256" key="1">
    <source>
        <dbReference type="ARBA" id="ARBA00001946"/>
    </source>
</evidence>
<dbReference type="CDD" id="cd09900">
    <property type="entry name" value="H3TH_XPG-like"/>
    <property type="match status" value="1"/>
</dbReference>
<comment type="caution">
    <text evidence="17">The sequence shown here is derived from an EMBL/GenBank/DDBJ whole genome shotgun (WGS) entry which is preliminary data.</text>
</comment>
<evidence type="ECO:0000256" key="8">
    <source>
        <dbReference type="ARBA" id="ARBA00022842"/>
    </source>
</evidence>
<feature type="region of interest" description="Disordered" evidence="14">
    <location>
        <begin position="255"/>
        <end position="279"/>
    </location>
</feature>
<dbReference type="GO" id="GO:0006281">
    <property type="term" value="P:DNA repair"/>
    <property type="evidence" value="ECO:0007669"/>
    <property type="project" value="UniProtKB-KW"/>
</dbReference>
<keyword evidence="6" id="KW-0227">DNA damage</keyword>
<dbReference type="PANTHER" id="PTHR11081">
    <property type="entry name" value="FLAP ENDONUCLEASE FAMILY MEMBER"/>
    <property type="match status" value="1"/>
</dbReference>
<keyword evidence="3" id="KW-0540">Nuclease</keyword>
<dbReference type="AlphaFoldDB" id="A0AAD8KLD4"/>
<evidence type="ECO:0000259" key="15">
    <source>
        <dbReference type="SMART" id="SM00484"/>
    </source>
</evidence>
<evidence type="ECO:0000313" key="17">
    <source>
        <dbReference type="EMBL" id="KAK1423608.1"/>
    </source>
</evidence>
<dbReference type="InterPro" id="IPR016197">
    <property type="entry name" value="Chromo-like_dom_sf"/>
</dbReference>
<dbReference type="GO" id="GO:0003677">
    <property type="term" value="F:DNA binding"/>
    <property type="evidence" value="ECO:0007669"/>
    <property type="project" value="InterPro"/>
</dbReference>
<evidence type="ECO:0000256" key="3">
    <source>
        <dbReference type="ARBA" id="ARBA00022722"/>
    </source>
</evidence>
<dbReference type="Pfam" id="PF00867">
    <property type="entry name" value="XPG_I"/>
    <property type="match status" value="1"/>
</dbReference>
<dbReference type="GO" id="GO:0005634">
    <property type="term" value="C:nucleus"/>
    <property type="evidence" value="ECO:0007669"/>
    <property type="project" value="UniProtKB-SubCell"/>
</dbReference>
<dbReference type="InterPro" id="IPR006085">
    <property type="entry name" value="XPG_DNA_repair_N"/>
</dbReference>
<evidence type="ECO:0000256" key="7">
    <source>
        <dbReference type="ARBA" id="ARBA00022801"/>
    </source>
</evidence>